<proteinExistence type="predicted"/>
<accession>A0A0E9SVK2</accession>
<sequence>MKERLLTTQAFQCSYLTQSTNCLILHHNYSPF</sequence>
<dbReference type="EMBL" id="GBXM01063193">
    <property type="protein sequence ID" value="JAH45384.1"/>
    <property type="molecule type" value="Transcribed_RNA"/>
</dbReference>
<organism evidence="1">
    <name type="scientific">Anguilla anguilla</name>
    <name type="common">European freshwater eel</name>
    <name type="synonym">Muraena anguilla</name>
    <dbReference type="NCBI Taxonomy" id="7936"/>
    <lineage>
        <taxon>Eukaryota</taxon>
        <taxon>Metazoa</taxon>
        <taxon>Chordata</taxon>
        <taxon>Craniata</taxon>
        <taxon>Vertebrata</taxon>
        <taxon>Euteleostomi</taxon>
        <taxon>Actinopterygii</taxon>
        <taxon>Neopterygii</taxon>
        <taxon>Teleostei</taxon>
        <taxon>Anguilliformes</taxon>
        <taxon>Anguillidae</taxon>
        <taxon>Anguilla</taxon>
    </lineage>
</organism>
<dbReference type="AlphaFoldDB" id="A0A0E9SVK2"/>
<evidence type="ECO:0000313" key="1">
    <source>
        <dbReference type="EMBL" id="JAH45384.1"/>
    </source>
</evidence>
<name>A0A0E9SVK2_ANGAN</name>
<reference evidence="1" key="1">
    <citation type="submission" date="2014-11" db="EMBL/GenBank/DDBJ databases">
        <authorList>
            <person name="Amaro Gonzalez C."/>
        </authorList>
    </citation>
    <scope>NUCLEOTIDE SEQUENCE</scope>
</reference>
<reference evidence="1" key="2">
    <citation type="journal article" date="2015" name="Fish Shellfish Immunol.">
        <title>Early steps in the European eel (Anguilla anguilla)-Vibrio vulnificus interaction in the gills: Role of the RtxA13 toxin.</title>
        <authorList>
            <person name="Callol A."/>
            <person name="Pajuelo D."/>
            <person name="Ebbesson L."/>
            <person name="Teles M."/>
            <person name="MacKenzie S."/>
            <person name="Amaro C."/>
        </authorList>
    </citation>
    <scope>NUCLEOTIDE SEQUENCE</scope>
</reference>
<protein>
    <submittedName>
        <fullName evidence="1">Uncharacterized protein</fullName>
    </submittedName>
</protein>